<keyword evidence="3" id="KW-1185">Reference proteome</keyword>
<dbReference type="CDD" id="cd00448">
    <property type="entry name" value="YjgF_YER057c_UK114_family"/>
    <property type="match status" value="1"/>
</dbReference>
<evidence type="ECO:0000313" key="2">
    <source>
        <dbReference type="EMBL" id="USD21215.1"/>
    </source>
</evidence>
<dbReference type="Gene3D" id="3.30.1330.40">
    <property type="entry name" value="RutC-like"/>
    <property type="match status" value="1"/>
</dbReference>
<dbReference type="RefSeq" id="WP_252083615.1">
    <property type="nucleotide sequence ID" value="NZ_CP092418.1"/>
</dbReference>
<sequence>MLKKREYPFLPSQKGPYVHSVIHENTLYISGLTAQETTSQKKEFLDQAQEVLSQIDNILEYEGRNKSDLIKLTIFIKDIEQTSNLRKALFQFYDGNLPACSLVEVSNLIHPDLKLEIEAIAAMV</sequence>
<evidence type="ECO:0000256" key="1">
    <source>
        <dbReference type="ARBA" id="ARBA00010552"/>
    </source>
</evidence>
<dbReference type="PANTHER" id="PTHR11803:SF58">
    <property type="entry name" value="PROTEIN HMF1-RELATED"/>
    <property type="match status" value="1"/>
</dbReference>
<proteinExistence type="inferred from homology"/>
<dbReference type="Pfam" id="PF01042">
    <property type="entry name" value="Ribonuc_L-PSP"/>
    <property type="match status" value="1"/>
</dbReference>
<protein>
    <submittedName>
        <fullName evidence="2">RidA family protein</fullName>
    </submittedName>
</protein>
<dbReference type="Proteomes" id="UP001055658">
    <property type="component" value="Chromosome"/>
</dbReference>
<dbReference type="InterPro" id="IPR006175">
    <property type="entry name" value="YjgF/YER057c/UK114"/>
</dbReference>
<name>A0ABY4VB93_9GAMM</name>
<dbReference type="InterPro" id="IPR035959">
    <property type="entry name" value="RutC-like_sf"/>
</dbReference>
<reference evidence="2" key="1">
    <citation type="submission" date="2022-02" db="EMBL/GenBank/DDBJ databases">
        <title>Coral-associated bacteria.</title>
        <authorList>
            <person name="Tang K."/>
            <person name="Wang X."/>
        </authorList>
    </citation>
    <scope>NUCLEOTIDE SEQUENCE</scope>
    <source>
        <strain evidence="2">SCSIO 43006</strain>
    </source>
</reference>
<comment type="similarity">
    <text evidence="1">Belongs to the RutC family.</text>
</comment>
<accession>A0ABY4VB93</accession>
<dbReference type="EMBL" id="CP092418">
    <property type="protein sequence ID" value="USD21215.1"/>
    <property type="molecule type" value="Genomic_DNA"/>
</dbReference>
<dbReference type="SUPFAM" id="SSF55298">
    <property type="entry name" value="YjgF-like"/>
    <property type="match status" value="1"/>
</dbReference>
<dbReference type="PANTHER" id="PTHR11803">
    <property type="entry name" value="2-IMINOBUTANOATE/2-IMINOPROPANOATE DEAMINASE RIDA"/>
    <property type="match status" value="1"/>
</dbReference>
<evidence type="ECO:0000313" key="3">
    <source>
        <dbReference type="Proteomes" id="UP001055658"/>
    </source>
</evidence>
<organism evidence="2 3">
    <name type="scientific">Microbulbifer variabilis</name>
    <dbReference type="NCBI Taxonomy" id="266805"/>
    <lineage>
        <taxon>Bacteria</taxon>
        <taxon>Pseudomonadati</taxon>
        <taxon>Pseudomonadota</taxon>
        <taxon>Gammaproteobacteria</taxon>
        <taxon>Cellvibrionales</taxon>
        <taxon>Microbulbiferaceae</taxon>
        <taxon>Microbulbifer</taxon>
    </lineage>
</organism>
<gene>
    <name evidence="2" type="ORF">MJO52_19470</name>
</gene>